<evidence type="ECO:0000313" key="2">
    <source>
        <dbReference type="Proteomes" id="UP000199170"/>
    </source>
</evidence>
<gene>
    <name evidence="1" type="ORF">SAMN04487946_101404</name>
</gene>
<dbReference type="Proteomes" id="UP000199170">
    <property type="component" value="Unassembled WGS sequence"/>
</dbReference>
<protein>
    <recommendedName>
        <fullName evidence="3">Zinc-ribbon domain-containing protein</fullName>
    </recommendedName>
</protein>
<keyword evidence="2" id="KW-1185">Reference proteome</keyword>
<dbReference type="InterPro" id="IPR012295">
    <property type="entry name" value="TBP_dom_sf"/>
</dbReference>
<dbReference type="EMBL" id="FNPB01000001">
    <property type="protein sequence ID" value="SDX62238.1"/>
    <property type="molecule type" value="Genomic_DNA"/>
</dbReference>
<dbReference type="AlphaFoldDB" id="A0A1H3D7Y6"/>
<dbReference type="RefSeq" id="WP_139175581.1">
    <property type="nucleotide sequence ID" value="NZ_FNPB01000001.1"/>
</dbReference>
<proteinExistence type="predicted"/>
<name>A0A1H3D7Y6_9EURY</name>
<evidence type="ECO:0000313" key="1">
    <source>
        <dbReference type="EMBL" id="SDX62238.1"/>
    </source>
</evidence>
<dbReference type="Gene3D" id="3.30.310.10">
    <property type="entry name" value="TATA-Binding Protein"/>
    <property type="match status" value="2"/>
</dbReference>
<reference evidence="2" key="1">
    <citation type="submission" date="2016-10" db="EMBL/GenBank/DDBJ databases">
        <authorList>
            <person name="Varghese N."/>
            <person name="Submissions S."/>
        </authorList>
    </citation>
    <scope>NUCLEOTIDE SEQUENCE [LARGE SCALE GENOMIC DNA]</scope>
    <source>
        <strain evidence="2">CGMCC 1.10118</strain>
    </source>
</reference>
<organism evidence="1 2">
    <name type="scientific">Halobellus clavatus</name>
    <dbReference type="NCBI Taxonomy" id="660517"/>
    <lineage>
        <taxon>Archaea</taxon>
        <taxon>Methanobacteriati</taxon>
        <taxon>Methanobacteriota</taxon>
        <taxon>Stenosarchaea group</taxon>
        <taxon>Halobacteria</taxon>
        <taxon>Halobacteriales</taxon>
        <taxon>Haloferacaceae</taxon>
        <taxon>Halobellus</taxon>
    </lineage>
</organism>
<evidence type="ECO:0008006" key="3">
    <source>
        <dbReference type="Google" id="ProtNLM"/>
    </source>
</evidence>
<sequence length="172" mass="19562">MNRTRERVVECLERLQIRGQSESVPELEYGDAFVYAQVEERFDLRRASWSLEDARTRYEWDEFPAIRYQPTGVDGTVFVFDRGIFVCADAPRERAADAIEATIDQLVGSFVEPQSVDISVIPLVDGDHGKWDESAFAAGQMDVDRAWCPDCDRVLRGTERYCPSCGIGLRTE</sequence>
<accession>A0A1H3D7Y6</accession>